<dbReference type="GO" id="GO:0070290">
    <property type="term" value="F:N-acylphosphatidylethanolamine-specific phospholipase D activity"/>
    <property type="evidence" value="ECO:0007669"/>
    <property type="project" value="TreeGrafter"/>
</dbReference>
<dbReference type="SUPFAM" id="SSF56281">
    <property type="entry name" value="Metallo-hydrolase/oxidoreductase"/>
    <property type="match status" value="1"/>
</dbReference>
<feature type="domain" description="Metallo-beta-lactamase" evidence="2">
    <location>
        <begin position="280"/>
        <end position="445"/>
    </location>
</feature>
<evidence type="ECO:0000259" key="2">
    <source>
        <dbReference type="Pfam" id="PF12706"/>
    </source>
</evidence>
<organism evidence="3 4">
    <name type="scientific">Ceraceosorus guamensis</name>
    <dbReference type="NCBI Taxonomy" id="1522189"/>
    <lineage>
        <taxon>Eukaryota</taxon>
        <taxon>Fungi</taxon>
        <taxon>Dikarya</taxon>
        <taxon>Basidiomycota</taxon>
        <taxon>Ustilaginomycotina</taxon>
        <taxon>Exobasidiomycetes</taxon>
        <taxon>Ceraceosorales</taxon>
        <taxon>Ceraceosoraceae</taxon>
        <taxon>Ceraceosorus</taxon>
    </lineage>
</organism>
<keyword evidence="4" id="KW-1185">Reference proteome</keyword>
<dbReference type="InterPro" id="IPR001279">
    <property type="entry name" value="Metallo-B-lactamas"/>
</dbReference>
<sequence>MSRDAAVPLSQSSAQEAKSSQVGVNESAHEALAEAASTQLDLHTLVKHEAPSQQLLRLSITRVTHAVPPPHHVVVPTPPPSQSWTGWLSGWSGRPTPAPASGAALESSHGPVPQYHSRVSTSSLTKEPSKNDQNAAAANATSPKKEAPRTIGFRNPWPSWHKPTLPELWAGLDWGSPSQSETRESSSSTSLQGGRGASGGGELPESHTADHVPLRVVQPTFAQPAAETGIAAPSDAKQSKQRVGATWLGHAGVLLQMPSLSKREELSEGATARVEQDSVRLLFDPIFSERCSPTQYFGPARAYASPCEVKDLPSIDAVLISHSHYDHLDLATITELWHHNKRRMRFFVPLGLKEWFVGTASKDGGDQHAGALGIPPDRIEELDWWDSITLTAGPSSNTSFRTDDSSVNENHVKITCTPAQHGSGRYGLDAGTSLWASWFVEHAQHDESVQAKRGSGDAEGHQSYKVFFGGDTGLQFHGAEGPKESFLRRKRAVKARRRDQTAVGGAQKMSEAVLQELETEPLSEASASSSSPSLSASTLDTNGASPTEVQYPPCPTFTEIALRLGSPDLLFLPISVGATLSFLKSYDPLASWTSPKASSTRGDDSQTEAQGWSLFPNISPGLTSANHMGPWDACRVLKRMQHPNVPDAEFLDGDVHAHGYSCIDANSSGHSAAANSARRAAPLAMAIHWGTFVSGEAEAHSTMQDLKEACSEQSIVFSRNADGAALPASSFAQDATSNGRSAAPEFTVVDHGHTVWLDR</sequence>
<dbReference type="PANTHER" id="PTHR15032">
    <property type="entry name" value="N-ACYL-PHOSPHATIDYLETHANOLAMINE-HYDROLYZING PHOSPHOLIPASE D"/>
    <property type="match status" value="1"/>
</dbReference>
<dbReference type="GO" id="GO:0070292">
    <property type="term" value="P:N-acylphosphatidylethanolamine metabolic process"/>
    <property type="evidence" value="ECO:0007669"/>
    <property type="project" value="TreeGrafter"/>
</dbReference>
<gene>
    <name evidence="3" type="ORF">IE81DRAFT_322088</name>
</gene>
<feature type="compositionally biased region" description="Low complexity" evidence="1">
    <location>
        <begin position="10"/>
        <end position="21"/>
    </location>
</feature>
<dbReference type="Proteomes" id="UP000245783">
    <property type="component" value="Unassembled WGS sequence"/>
</dbReference>
<dbReference type="STRING" id="1522189.A0A316W2H0"/>
<dbReference type="EMBL" id="KZ819367">
    <property type="protein sequence ID" value="PWN43684.1"/>
    <property type="molecule type" value="Genomic_DNA"/>
</dbReference>
<feature type="region of interest" description="Disordered" evidence="1">
    <location>
        <begin position="593"/>
        <end position="613"/>
    </location>
</feature>
<feature type="compositionally biased region" description="Gly residues" evidence="1">
    <location>
        <begin position="193"/>
        <end position="202"/>
    </location>
</feature>
<dbReference type="AlphaFoldDB" id="A0A316W2H0"/>
<evidence type="ECO:0000256" key="1">
    <source>
        <dbReference type="SAM" id="MobiDB-lite"/>
    </source>
</evidence>
<dbReference type="OrthoDB" id="332863at2759"/>
<feature type="region of interest" description="Disordered" evidence="1">
    <location>
        <begin position="171"/>
        <end position="207"/>
    </location>
</feature>
<keyword evidence="3" id="KW-0378">Hydrolase</keyword>
<feature type="compositionally biased region" description="Low complexity" evidence="1">
    <location>
        <begin position="520"/>
        <end position="539"/>
    </location>
</feature>
<evidence type="ECO:0000313" key="4">
    <source>
        <dbReference type="Proteomes" id="UP000245783"/>
    </source>
</evidence>
<proteinExistence type="predicted"/>
<feature type="region of interest" description="Disordered" evidence="1">
    <location>
        <begin position="1"/>
        <end position="30"/>
    </location>
</feature>
<dbReference type="GO" id="GO:0005737">
    <property type="term" value="C:cytoplasm"/>
    <property type="evidence" value="ECO:0007669"/>
    <property type="project" value="TreeGrafter"/>
</dbReference>
<dbReference type="PANTHER" id="PTHR15032:SF27">
    <property type="entry name" value="N-ACYL-PHOSPHATIDYLETHANOLAMINE-HYDROLYZING PHOSPHOLIPASE D"/>
    <property type="match status" value="1"/>
</dbReference>
<dbReference type="Gene3D" id="3.60.15.10">
    <property type="entry name" value="Ribonuclease Z/Hydroxyacylglutathione hydrolase-like"/>
    <property type="match status" value="1"/>
</dbReference>
<dbReference type="GeneID" id="37035397"/>
<dbReference type="GO" id="GO:0070291">
    <property type="term" value="P:N-acylethanolamine metabolic process"/>
    <property type="evidence" value="ECO:0007669"/>
    <property type="project" value="TreeGrafter"/>
</dbReference>
<feature type="region of interest" description="Disordered" evidence="1">
    <location>
        <begin position="72"/>
        <end position="158"/>
    </location>
</feature>
<feature type="compositionally biased region" description="Polar residues" evidence="1">
    <location>
        <begin position="117"/>
        <end position="142"/>
    </location>
</feature>
<evidence type="ECO:0000313" key="3">
    <source>
        <dbReference type="EMBL" id="PWN43684.1"/>
    </source>
</evidence>
<dbReference type="InParanoid" id="A0A316W2H0"/>
<protein>
    <submittedName>
        <fullName evidence="3">Metallo-hydrolase/oxidoreductase</fullName>
    </submittedName>
</protein>
<feature type="compositionally biased region" description="Pro residues" evidence="1">
    <location>
        <begin position="72"/>
        <end position="81"/>
    </location>
</feature>
<dbReference type="Pfam" id="PF12706">
    <property type="entry name" value="Lactamase_B_2"/>
    <property type="match status" value="1"/>
</dbReference>
<feature type="region of interest" description="Disordered" evidence="1">
    <location>
        <begin position="516"/>
        <end position="551"/>
    </location>
</feature>
<accession>A0A316W2H0</accession>
<dbReference type="RefSeq" id="XP_025370844.1">
    <property type="nucleotide sequence ID" value="XM_025513527.1"/>
</dbReference>
<feature type="compositionally biased region" description="Low complexity" evidence="1">
    <location>
        <begin position="175"/>
        <end position="192"/>
    </location>
</feature>
<name>A0A316W2H0_9BASI</name>
<dbReference type="InterPro" id="IPR036866">
    <property type="entry name" value="RibonucZ/Hydroxyglut_hydro"/>
</dbReference>
<reference evidence="3 4" key="1">
    <citation type="journal article" date="2018" name="Mol. Biol. Evol.">
        <title>Broad Genomic Sampling Reveals a Smut Pathogenic Ancestry of the Fungal Clade Ustilaginomycotina.</title>
        <authorList>
            <person name="Kijpornyongpan T."/>
            <person name="Mondo S.J."/>
            <person name="Barry K."/>
            <person name="Sandor L."/>
            <person name="Lee J."/>
            <person name="Lipzen A."/>
            <person name="Pangilinan J."/>
            <person name="LaButti K."/>
            <person name="Hainaut M."/>
            <person name="Henrissat B."/>
            <person name="Grigoriev I.V."/>
            <person name="Spatafora J.W."/>
            <person name="Aime M.C."/>
        </authorList>
    </citation>
    <scope>NUCLEOTIDE SEQUENCE [LARGE SCALE GENOMIC DNA]</scope>
    <source>
        <strain evidence="3 4">MCA 4658</strain>
    </source>
</reference>